<organism evidence="3 4">
    <name type="scientific">Tanacetum coccineum</name>
    <dbReference type="NCBI Taxonomy" id="301880"/>
    <lineage>
        <taxon>Eukaryota</taxon>
        <taxon>Viridiplantae</taxon>
        <taxon>Streptophyta</taxon>
        <taxon>Embryophyta</taxon>
        <taxon>Tracheophyta</taxon>
        <taxon>Spermatophyta</taxon>
        <taxon>Magnoliopsida</taxon>
        <taxon>eudicotyledons</taxon>
        <taxon>Gunneridae</taxon>
        <taxon>Pentapetalae</taxon>
        <taxon>asterids</taxon>
        <taxon>campanulids</taxon>
        <taxon>Asterales</taxon>
        <taxon>Asteraceae</taxon>
        <taxon>Asteroideae</taxon>
        <taxon>Anthemideae</taxon>
        <taxon>Anthemidinae</taxon>
        <taxon>Tanacetum</taxon>
    </lineage>
</organism>
<dbReference type="EMBL" id="BQNB010017909">
    <property type="protein sequence ID" value="GJT68548.1"/>
    <property type="molecule type" value="Genomic_DNA"/>
</dbReference>
<comment type="caution">
    <text evidence="3">The sequence shown here is derived from an EMBL/GenBank/DDBJ whole genome shotgun (WGS) entry which is preliminary data.</text>
</comment>
<keyword evidence="1" id="KW-0175">Coiled coil</keyword>
<accession>A0ABQ5FYV3</accession>
<reference evidence="3" key="2">
    <citation type="submission" date="2022-01" db="EMBL/GenBank/DDBJ databases">
        <authorList>
            <person name="Yamashiro T."/>
            <person name="Shiraishi A."/>
            <person name="Satake H."/>
            <person name="Nakayama K."/>
        </authorList>
    </citation>
    <scope>NUCLEOTIDE SEQUENCE</scope>
</reference>
<gene>
    <name evidence="3" type="ORF">Tco_1020028</name>
</gene>
<feature type="coiled-coil region" evidence="1">
    <location>
        <begin position="6"/>
        <end position="74"/>
    </location>
</feature>
<evidence type="ECO:0000313" key="4">
    <source>
        <dbReference type="Proteomes" id="UP001151760"/>
    </source>
</evidence>
<evidence type="ECO:0000313" key="3">
    <source>
        <dbReference type="EMBL" id="GJT68548.1"/>
    </source>
</evidence>
<keyword evidence="4" id="KW-1185">Reference proteome</keyword>
<feature type="region of interest" description="Disordered" evidence="2">
    <location>
        <begin position="136"/>
        <end position="158"/>
    </location>
</feature>
<name>A0ABQ5FYV3_9ASTR</name>
<proteinExistence type="predicted"/>
<protein>
    <submittedName>
        <fullName evidence="3">Uncharacterized protein</fullName>
    </submittedName>
</protein>
<dbReference type="Proteomes" id="UP001151760">
    <property type="component" value="Unassembled WGS sequence"/>
</dbReference>
<reference evidence="3" key="1">
    <citation type="journal article" date="2022" name="Int. J. Mol. Sci.">
        <title>Draft Genome of Tanacetum Coccineum: Genomic Comparison of Closely Related Tanacetum-Family Plants.</title>
        <authorList>
            <person name="Yamashiro T."/>
            <person name="Shiraishi A."/>
            <person name="Nakayama K."/>
            <person name="Satake H."/>
        </authorList>
    </citation>
    <scope>NUCLEOTIDE SEQUENCE</scope>
</reference>
<evidence type="ECO:0000256" key="2">
    <source>
        <dbReference type="SAM" id="MobiDB-lite"/>
    </source>
</evidence>
<evidence type="ECO:0000256" key="1">
    <source>
        <dbReference type="SAM" id="Coils"/>
    </source>
</evidence>
<sequence length="236" mass="27909">MSKKDLLRLDEELAFKLQAEEEEEEERLAKEKAQQIIEVNIAWDDIHAKVEVDYKLAQRLQAQEQEELTNEEKARLFVQFLEQRRNHFAAKRAEEKRNKPPTRAQQRSIMCTYLKNMEGWKPKSLKNKTELVEESSKKAETELVKESSKKAEQKLEEDKESEELKQCFKIIPDDRDNVTIDATPLSIKSLTIVDYKIYKEGKKSYFQIIRADGKTQMYLTFGKMLKNFDREDLEIL</sequence>